<dbReference type="PANTHER" id="PTHR42852">
    <property type="entry name" value="THIOL:DISULFIDE INTERCHANGE PROTEIN DSBE"/>
    <property type="match status" value="1"/>
</dbReference>
<dbReference type="PATRIC" id="fig|929558.5.peg.172"/>
<evidence type="ECO:0000256" key="3">
    <source>
        <dbReference type="ARBA" id="ARBA00023157"/>
    </source>
</evidence>
<dbReference type="Pfam" id="PF00578">
    <property type="entry name" value="AhpC-TSA"/>
    <property type="match status" value="1"/>
</dbReference>
<dbReference type="PANTHER" id="PTHR42852:SF6">
    <property type="entry name" value="THIOL:DISULFIDE INTERCHANGE PROTEIN DSBE"/>
    <property type="match status" value="1"/>
</dbReference>
<dbReference type="InterPro" id="IPR000866">
    <property type="entry name" value="AhpC/TSA"/>
</dbReference>
<accession>H1FSW1</accession>
<comment type="caution">
    <text evidence="7">The sequence shown here is derived from an EMBL/GenBank/DDBJ whole genome shotgun (WGS) entry which is preliminary data.</text>
</comment>
<evidence type="ECO:0000313" key="7">
    <source>
        <dbReference type="EMBL" id="EHP28697.1"/>
    </source>
</evidence>
<dbReference type="SUPFAM" id="SSF52833">
    <property type="entry name" value="Thioredoxin-like"/>
    <property type="match status" value="1"/>
</dbReference>
<dbReference type="InterPro" id="IPR036249">
    <property type="entry name" value="Thioredoxin-like_sf"/>
</dbReference>
<feature type="signal peptide" evidence="5">
    <location>
        <begin position="1"/>
        <end position="18"/>
    </location>
</feature>
<dbReference type="InterPro" id="IPR013766">
    <property type="entry name" value="Thioredoxin_domain"/>
</dbReference>
<dbReference type="eggNOG" id="COG0526">
    <property type="taxonomic scope" value="Bacteria"/>
</dbReference>
<evidence type="ECO:0000256" key="4">
    <source>
        <dbReference type="ARBA" id="ARBA00023284"/>
    </source>
</evidence>
<keyword evidence="3" id="KW-1015">Disulfide bond</keyword>
<evidence type="ECO:0000256" key="1">
    <source>
        <dbReference type="ARBA" id="ARBA00004196"/>
    </source>
</evidence>
<keyword evidence="8" id="KW-1185">Reference proteome</keyword>
<dbReference type="PROSITE" id="PS51257">
    <property type="entry name" value="PROKAR_LIPOPROTEIN"/>
    <property type="match status" value="1"/>
</dbReference>
<accession>B6BLN9</accession>
<comment type="subcellular location">
    <subcellularLocation>
        <location evidence="1">Cell envelope</location>
    </subcellularLocation>
</comment>
<feature type="domain" description="Thioredoxin" evidence="6">
    <location>
        <begin position="28"/>
        <end position="183"/>
    </location>
</feature>
<proteinExistence type="predicted"/>
<evidence type="ECO:0000259" key="6">
    <source>
        <dbReference type="PROSITE" id="PS51352"/>
    </source>
</evidence>
<name>B6BLN9_SULGG</name>
<dbReference type="InterPro" id="IPR050553">
    <property type="entry name" value="Thioredoxin_ResA/DsbE_sf"/>
</dbReference>
<dbReference type="HOGENOM" id="CLU_042529_11_4_7"/>
<dbReference type="CDD" id="cd02966">
    <property type="entry name" value="TlpA_like_family"/>
    <property type="match status" value="1"/>
</dbReference>
<protein>
    <submittedName>
        <fullName evidence="7">Thiol-disulfide oxidoreductase</fullName>
    </submittedName>
</protein>
<sequence>MFKKLTTTLLLSSVLFFAGCSNEEPQNVNDIISTNEYVLTALDNKQYIVKKEGSGFVLKDAKGKVVIFDIFATWCPPCRGAATHLTSLQEKYKDNLIIIGVTIEDSIPNSKLLEFRKTYNANYTLVNSDQNRRLADTIVNELKLGDRYPIPVMALYKDGKYINHFIGSIEEELIENDIKLAIGQ</sequence>
<dbReference type="Gene3D" id="3.40.30.10">
    <property type="entry name" value="Glutaredoxin"/>
    <property type="match status" value="1"/>
</dbReference>
<dbReference type="EMBL" id="AFRZ01000001">
    <property type="protein sequence ID" value="EHP28697.1"/>
    <property type="molecule type" value="Genomic_DNA"/>
</dbReference>
<evidence type="ECO:0000256" key="2">
    <source>
        <dbReference type="ARBA" id="ARBA00022748"/>
    </source>
</evidence>
<dbReference type="GO" id="GO:0016209">
    <property type="term" value="F:antioxidant activity"/>
    <property type="evidence" value="ECO:0007669"/>
    <property type="project" value="InterPro"/>
</dbReference>
<dbReference type="GO" id="GO:0017004">
    <property type="term" value="P:cytochrome complex assembly"/>
    <property type="evidence" value="ECO:0007669"/>
    <property type="project" value="UniProtKB-KW"/>
</dbReference>
<reference evidence="7 8" key="1">
    <citation type="journal article" date="2012" name="Proc. Natl. Acad. Sci. U.S.A.">
        <title>Genome and physiology of a model Epsilonproteobacterium responsible for sulfide detoxification in marine oxygen depletion zones.</title>
        <authorList>
            <person name="Grote J."/>
            <person name="Schott T."/>
            <person name="Bruckner C.G."/>
            <person name="Glockner F.O."/>
            <person name="Jost G."/>
            <person name="Teeling H."/>
            <person name="Labrenz M."/>
            <person name="Jurgens K."/>
        </authorList>
    </citation>
    <scope>NUCLEOTIDE SEQUENCE [LARGE SCALE GENOMIC DNA]</scope>
    <source>
        <strain evidence="7 8">GD1</strain>
    </source>
</reference>
<dbReference type="GO" id="GO:0016491">
    <property type="term" value="F:oxidoreductase activity"/>
    <property type="evidence" value="ECO:0007669"/>
    <property type="project" value="InterPro"/>
</dbReference>
<dbReference type="AlphaFoldDB" id="B6BLN9"/>
<dbReference type="PROSITE" id="PS51352">
    <property type="entry name" value="THIOREDOXIN_2"/>
    <property type="match status" value="1"/>
</dbReference>
<dbReference type="OrthoDB" id="9813820at2"/>
<evidence type="ECO:0000256" key="5">
    <source>
        <dbReference type="SAM" id="SignalP"/>
    </source>
</evidence>
<keyword evidence="2" id="KW-0201">Cytochrome c-type biogenesis</keyword>
<dbReference type="STRING" id="929558.SMGD1_0170"/>
<keyword evidence="5" id="KW-0732">Signal</keyword>
<dbReference type="Proteomes" id="UP000006431">
    <property type="component" value="Unassembled WGS sequence"/>
</dbReference>
<feature type="chain" id="PRO_5002843091" evidence="5">
    <location>
        <begin position="19"/>
        <end position="184"/>
    </location>
</feature>
<evidence type="ECO:0000313" key="8">
    <source>
        <dbReference type="Proteomes" id="UP000006431"/>
    </source>
</evidence>
<dbReference type="GO" id="GO:0030313">
    <property type="term" value="C:cell envelope"/>
    <property type="evidence" value="ECO:0007669"/>
    <property type="project" value="UniProtKB-SubCell"/>
</dbReference>
<dbReference type="RefSeq" id="WP_008338593.1">
    <property type="nucleotide sequence ID" value="NZ_AFRZ01000001.1"/>
</dbReference>
<organism evidence="7 8">
    <name type="scientific">Sulfurimonas gotlandica (strain DSM 19862 / JCM 16533 / GD1)</name>
    <dbReference type="NCBI Taxonomy" id="929558"/>
    <lineage>
        <taxon>Bacteria</taxon>
        <taxon>Pseudomonadati</taxon>
        <taxon>Campylobacterota</taxon>
        <taxon>Epsilonproteobacteria</taxon>
        <taxon>Campylobacterales</taxon>
        <taxon>Sulfurimonadaceae</taxon>
        <taxon>Sulfurimonas</taxon>
    </lineage>
</organism>
<gene>
    <name evidence="7" type="primary">resA</name>
    <name evidence="7" type="ORF">SMGD1_0170</name>
</gene>
<keyword evidence="4" id="KW-0676">Redox-active center</keyword>